<dbReference type="PROSITE" id="PS50109">
    <property type="entry name" value="HIS_KIN"/>
    <property type="match status" value="1"/>
</dbReference>
<dbReference type="InterPro" id="IPR013656">
    <property type="entry name" value="PAS_4"/>
</dbReference>
<reference evidence="9 10" key="1">
    <citation type="submission" date="2021-05" db="EMBL/GenBank/DDBJ databases">
        <title>A Polyphasic approach of four new species of the genus Ohtaekwangia: Ohtaekwangia histidinii sp. nov., Ohtaekwangia cretensis sp. nov., Ohtaekwangia indiensis sp. nov., Ohtaekwangia reichenbachii sp. nov. from diverse environment.</title>
        <authorList>
            <person name="Octaviana S."/>
        </authorList>
    </citation>
    <scope>NUCLEOTIDE SEQUENCE [LARGE SCALE GENOMIC DNA]</scope>
    <source>
        <strain evidence="9 10">PWU37</strain>
    </source>
</reference>
<dbReference type="PROSITE" id="PS50112">
    <property type="entry name" value="PAS"/>
    <property type="match status" value="2"/>
</dbReference>
<sequence length="634" mass="72781">MIELQTDSLNLIPFPVLYVDREFRYQFSNGAFQEWIGTEYTAAPGQPLSAIFGEQFFDRIRFNLVAIGRMGQSFPYRLLRGGKYCPVEISVTADVHEHQEVRGYTIIIQDVSGRRQRERYLQDYVDTAPIGLHWVNAEGIILWANQAELDMLGYRADEYIGHHIAEFHGNPDEAAEILRRLAANDLLRQHEVSMIHKDGSVRDVLISSSVLWENGNFVHTRCFTQDITGRRPLNEKVALHRGLERLVAERTRELRLRNQELQASEERYHRMIDEVEDYAILLLSPEGIVENWNKGAEKIKGYTAEEAIGRSFKIFYTREDQESRLPDHLLQKALLEGKAVHEGYRVRKDGTMFWGSILITALHDDDGRVIGFSKVTRDLSERKKAQDAIQRKNEELEKMNQELSSFAYVSSHDLQEPLRKIRAFSSRILELDYDRLSEKGRDHFDRIQRAAARMQNLIEDLLTYSRTTSADRTLESINLQTAVTQVVEELSERVEEKNATVTFNDLPTINGIPFQIHQLLFNLIGNALKFAKEDEPSRIQVQATLVPGTLMPFAEADAGRRYHCITVVDNGIGFEPEFSKKIFGIFQRLHRRDRYEGTGVGLAICRRIAENHEGFIEAHGMSGQGAVFQVYIPA</sequence>
<dbReference type="PANTHER" id="PTHR43304">
    <property type="entry name" value="PHYTOCHROME-LIKE PROTEIN CPH1"/>
    <property type="match status" value="1"/>
</dbReference>
<dbReference type="Gene3D" id="1.10.287.130">
    <property type="match status" value="1"/>
</dbReference>
<dbReference type="InterPro" id="IPR036890">
    <property type="entry name" value="HATPase_C_sf"/>
</dbReference>
<dbReference type="CDD" id="cd00082">
    <property type="entry name" value="HisKA"/>
    <property type="match status" value="1"/>
</dbReference>
<dbReference type="InterPro" id="IPR004358">
    <property type="entry name" value="Sig_transdc_His_kin-like_C"/>
</dbReference>
<dbReference type="RefSeq" id="WP_254088258.1">
    <property type="nucleotide sequence ID" value="NZ_JAHESC010000001.1"/>
</dbReference>
<evidence type="ECO:0000256" key="3">
    <source>
        <dbReference type="ARBA" id="ARBA00022553"/>
    </source>
</evidence>
<dbReference type="PROSITE" id="PS50113">
    <property type="entry name" value="PAC"/>
    <property type="match status" value="2"/>
</dbReference>
<dbReference type="AlphaFoldDB" id="A0AAP2D465"/>
<dbReference type="Proteomes" id="UP001319180">
    <property type="component" value="Unassembled WGS sequence"/>
</dbReference>
<gene>
    <name evidence="9" type="ORF">KK078_00470</name>
</gene>
<feature type="domain" description="PAC" evidence="8">
    <location>
        <begin position="188"/>
        <end position="239"/>
    </location>
</feature>
<evidence type="ECO:0000259" key="7">
    <source>
        <dbReference type="PROSITE" id="PS50112"/>
    </source>
</evidence>
<dbReference type="Pfam" id="PF13426">
    <property type="entry name" value="PAS_9"/>
    <property type="match status" value="2"/>
</dbReference>
<keyword evidence="4" id="KW-0808">Transferase</keyword>
<evidence type="ECO:0000313" key="9">
    <source>
        <dbReference type="EMBL" id="MBT1685003.1"/>
    </source>
</evidence>
<dbReference type="SUPFAM" id="SSF55874">
    <property type="entry name" value="ATPase domain of HSP90 chaperone/DNA topoisomerase II/histidine kinase"/>
    <property type="match status" value="1"/>
</dbReference>
<dbReference type="CDD" id="cd00130">
    <property type="entry name" value="PAS"/>
    <property type="match status" value="3"/>
</dbReference>
<dbReference type="InterPro" id="IPR052162">
    <property type="entry name" value="Sensor_kinase/Photoreceptor"/>
</dbReference>
<evidence type="ECO:0000259" key="6">
    <source>
        <dbReference type="PROSITE" id="PS50109"/>
    </source>
</evidence>
<evidence type="ECO:0000256" key="1">
    <source>
        <dbReference type="ARBA" id="ARBA00000085"/>
    </source>
</evidence>
<dbReference type="Gene3D" id="3.30.450.20">
    <property type="entry name" value="PAS domain"/>
    <property type="match status" value="3"/>
</dbReference>
<keyword evidence="5" id="KW-0418">Kinase</keyword>
<dbReference type="InterPro" id="IPR003661">
    <property type="entry name" value="HisK_dim/P_dom"/>
</dbReference>
<keyword evidence="3" id="KW-0597">Phosphoprotein</keyword>
<feature type="domain" description="PAS" evidence="7">
    <location>
        <begin position="264"/>
        <end position="337"/>
    </location>
</feature>
<name>A0AAP2D465_9BACT</name>
<comment type="catalytic activity">
    <reaction evidence="1">
        <text>ATP + protein L-histidine = ADP + protein N-phospho-L-histidine.</text>
        <dbReference type="EC" id="2.7.13.3"/>
    </reaction>
</comment>
<dbReference type="InterPro" id="IPR001610">
    <property type="entry name" value="PAC"/>
</dbReference>
<dbReference type="Pfam" id="PF02518">
    <property type="entry name" value="HATPase_c"/>
    <property type="match status" value="1"/>
</dbReference>
<dbReference type="InterPro" id="IPR000014">
    <property type="entry name" value="PAS"/>
</dbReference>
<evidence type="ECO:0000256" key="4">
    <source>
        <dbReference type="ARBA" id="ARBA00022679"/>
    </source>
</evidence>
<dbReference type="PANTHER" id="PTHR43304:SF1">
    <property type="entry name" value="PAC DOMAIN-CONTAINING PROTEIN"/>
    <property type="match status" value="1"/>
</dbReference>
<comment type="caution">
    <text evidence="9">The sequence shown here is derived from an EMBL/GenBank/DDBJ whole genome shotgun (WGS) entry which is preliminary data.</text>
</comment>
<dbReference type="InterPro" id="IPR005467">
    <property type="entry name" value="His_kinase_dom"/>
</dbReference>
<evidence type="ECO:0000256" key="2">
    <source>
        <dbReference type="ARBA" id="ARBA00012438"/>
    </source>
</evidence>
<dbReference type="SMART" id="SM00388">
    <property type="entry name" value="HisKA"/>
    <property type="match status" value="1"/>
</dbReference>
<dbReference type="SMART" id="SM00086">
    <property type="entry name" value="PAC"/>
    <property type="match status" value="3"/>
</dbReference>
<dbReference type="Pfam" id="PF00512">
    <property type="entry name" value="HisKA"/>
    <property type="match status" value="1"/>
</dbReference>
<dbReference type="EC" id="2.7.13.3" evidence="2"/>
<evidence type="ECO:0000259" key="8">
    <source>
        <dbReference type="PROSITE" id="PS50113"/>
    </source>
</evidence>
<keyword evidence="10" id="KW-1185">Reference proteome</keyword>
<dbReference type="EMBL" id="JAHESC010000001">
    <property type="protein sequence ID" value="MBT1685003.1"/>
    <property type="molecule type" value="Genomic_DNA"/>
</dbReference>
<dbReference type="SUPFAM" id="SSF47384">
    <property type="entry name" value="Homodimeric domain of signal transducing histidine kinase"/>
    <property type="match status" value="1"/>
</dbReference>
<dbReference type="SUPFAM" id="SSF55785">
    <property type="entry name" value="PYP-like sensor domain (PAS domain)"/>
    <property type="match status" value="3"/>
</dbReference>
<dbReference type="Pfam" id="PF08448">
    <property type="entry name" value="PAS_4"/>
    <property type="match status" value="1"/>
</dbReference>
<evidence type="ECO:0000313" key="10">
    <source>
        <dbReference type="Proteomes" id="UP001319180"/>
    </source>
</evidence>
<dbReference type="PRINTS" id="PR00344">
    <property type="entry name" value="BCTRLSENSOR"/>
</dbReference>
<proteinExistence type="predicted"/>
<dbReference type="SMART" id="SM00387">
    <property type="entry name" value="HATPase_c"/>
    <property type="match status" value="1"/>
</dbReference>
<dbReference type="Gene3D" id="3.30.565.10">
    <property type="entry name" value="Histidine kinase-like ATPase, C-terminal domain"/>
    <property type="match status" value="1"/>
</dbReference>
<dbReference type="InterPro" id="IPR035965">
    <property type="entry name" value="PAS-like_dom_sf"/>
</dbReference>
<dbReference type="GO" id="GO:0000155">
    <property type="term" value="F:phosphorelay sensor kinase activity"/>
    <property type="evidence" value="ECO:0007669"/>
    <property type="project" value="InterPro"/>
</dbReference>
<evidence type="ECO:0000256" key="5">
    <source>
        <dbReference type="ARBA" id="ARBA00022777"/>
    </source>
</evidence>
<dbReference type="InterPro" id="IPR036097">
    <property type="entry name" value="HisK_dim/P_sf"/>
</dbReference>
<dbReference type="InterPro" id="IPR003594">
    <property type="entry name" value="HATPase_dom"/>
</dbReference>
<feature type="domain" description="PAS" evidence="7">
    <location>
        <begin position="117"/>
        <end position="190"/>
    </location>
</feature>
<feature type="domain" description="PAC" evidence="8">
    <location>
        <begin position="339"/>
        <end position="391"/>
    </location>
</feature>
<protein>
    <recommendedName>
        <fullName evidence="2">histidine kinase</fullName>
        <ecNumber evidence="2">2.7.13.3</ecNumber>
    </recommendedName>
</protein>
<dbReference type="InterPro" id="IPR000700">
    <property type="entry name" value="PAS-assoc_C"/>
</dbReference>
<organism evidence="9 10">
    <name type="scientific">Dawidia soli</name>
    <dbReference type="NCBI Taxonomy" id="2782352"/>
    <lineage>
        <taxon>Bacteria</taxon>
        <taxon>Pseudomonadati</taxon>
        <taxon>Bacteroidota</taxon>
        <taxon>Cytophagia</taxon>
        <taxon>Cytophagales</taxon>
        <taxon>Chryseotaleaceae</taxon>
        <taxon>Dawidia</taxon>
    </lineage>
</organism>
<dbReference type="SMART" id="SM00091">
    <property type="entry name" value="PAS"/>
    <property type="match status" value="3"/>
</dbReference>
<feature type="domain" description="Histidine kinase" evidence="6">
    <location>
        <begin position="409"/>
        <end position="634"/>
    </location>
</feature>
<dbReference type="NCBIfam" id="TIGR00229">
    <property type="entry name" value="sensory_box"/>
    <property type="match status" value="3"/>
</dbReference>
<accession>A0AAP2D465</accession>